<dbReference type="GO" id="GO:0004141">
    <property type="term" value="F:dethiobiotin synthase activity"/>
    <property type="evidence" value="ECO:0007669"/>
    <property type="project" value="UniProtKB-UniRule"/>
</dbReference>
<feature type="binding site" evidence="9">
    <location>
        <begin position="12"/>
        <end position="17"/>
    </location>
    <ligand>
        <name>ATP</name>
        <dbReference type="ChEBI" id="CHEBI:30616"/>
    </ligand>
</feature>
<evidence type="ECO:0000256" key="2">
    <source>
        <dbReference type="ARBA" id="ARBA00022598"/>
    </source>
</evidence>
<dbReference type="GO" id="GO:0009102">
    <property type="term" value="P:biotin biosynthetic process"/>
    <property type="evidence" value="ECO:0007669"/>
    <property type="project" value="UniProtKB-UniRule"/>
</dbReference>
<evidence type="ECO:0000313" key="10">
    <source>
        <dbReference type="EMBL" id="MBE9029483.1"/>
    </source>
</evidence>
<dbReference type="PANTHER" id="PTHR43210:SF2">
    <property type="entry name" value="ATP-DEPENDENT DETHIOBIOTIN SYNTHETASE BIOD 2"/>
    <property type="match status" value="1"/>
</dbReference>
<dbReference type="NCBIfam" id="TIGR00347">
    <property type="entry name" value="bioD"/>
    <property type="match status" value="1"/>
</dbReference>
<comment type="subcellular location">
    <subcellularLocation>
        <location evidence="9">Cytoplasm</location>
    </subcellularLocation>
</comment>
<comment type="function">
    <text evidence="9">Catalyzes a mechanistically unusual reaction, the ATP-dependent insertion of CO2 between the N7 and N8 nitrogen atoms of 7,8-diaminopelargonic acid (DAPA, also called 7,8-diammoniononanoate) to form a ureido ring.</text>
</comment>
<comment type="subunit">
    <text evidence="9">Homodimer.</text>
</comment>
<evidence type="ECO:0000256" key="1">
    <source>
        <dbReference type="ARBA" id="ARBA00022490"/>
    </source>
</evidence>
<feature type="binding site" evidence="9">
    <location>
        <position position="47"/>
    </location>
    <ligand>
        <name>Mg(2+)</name>
        <dbReference type="ChEBI" id="CHEBI:18420"/>
    </ligand>
</feature>
<feature type="binding site" evidence="9">
    <location>
        <begin position="108"/>
        <end position="111"/>
    </location>
    <ligand>
        <name>ATP</name>
        <dbReference type="ChEBI" id="CHEBI:30616"/>
    </ligand>
</feature>
<dbReference type="GO" id="GO:0000287">
    <property type="term" value="F:magnesium ion binding"/>
    <property type="evidence" value="ECO:0007669"/>
    <property type="project" value="UniProtKB-UniRule"/>
</dbReference>
<dbReference type="AlphaFoldDB" id="A0A928VKM8"/>
<comment type="caution">
    <text evidence="10">The sequence shown here is derived from an EMBL/GenBank/DDBJ whole genome shotgun (WGS) entry which is preliminary data.</text>
</comment>
<dbReference type="HAMAP" id="MF_00336">
    <property type="entry name" value="BioD"/>
    <property type="match status" value="1"/>
</dbReference>
<feature type="binding site" evidence="9">
    <location>
        <begin position="200"/>
        <end position="202"/>
    </location>
    <ligand>
        <name>ATP</name>
        <dbReference type="ChEBI" id="CHEBI:30616"/>
    </ligand>
</feature>
<evidence type="ECO:0000256" key="4">
    <source>
        <dbReference type="ARBA" id="ARBA00022741"/>
    </source>
</evidence>
<keyword evidence="3 9" id="KW-0479">Metal-binding</keyword>
<dbReference type="Gene3D" id="3.40.50.300">
    <property type="entry name" value="P-loop containing nucleotide triphosphate hydrolases"/>
    <property type="match status" value="1"/>
</dbReference>
<dbReference type="InterPro" id="IPR004472">
    <property type="entry name" value="DTB_synth_BioD"/>
</dbReference>
<comment type="similarity">
    <text evidence="9">Belongs to the dethiobiotin synthetase family.</text>
</comment>
<feature type="binding site" evidence="9">
    <location>
        <position position="108"/>
    </location>
    <ligand>
        <name>Mg(2+)</name>
        <dbReference type="ChEBI" id="CHEBI:18420"/>
    </ligand>
</feature>
<protein>
    <recommendedName>
        <fullName evidence="9">ATP-dependent dethiobiotin synthetase BioD</fullName>
        <ecNumber evidence="9">6.3.3.3</ecNumber>
    </recommendedName>
    <alternativeName>
        <fullName evidence="9">DTB synthetase</fullName>
        <shortName evidence="9">DTBS</shortName>
    </alternativeName>
    <alternativeName>
        <fullName evidence="9">Dethiobiotin synthase</fullName>
    </alternativeName>
</protein>
<keyword evidence="5 9" id="KW-0093">Biotin biosynthesis</keyword>
<dbReference type="InterPro" id="IPR027417">
    <property type="entry name" value="P-loop_NTPase"/>
</dbReference>
<reference evidence="10" key="1">
    <citation type="submission" date="2020-10" db="EMBL/GenBank/DDBJ databases">
        <authorList>
            <person name="Castelo-Branco R."/>
            <person name="Eusebio N."/>
            <person name="Adriana R."/>
            <person name="Vieira A."/>
            <person name="Brugerolle De Fraissinette N."/>
            <person name="Rezende De Castro R."/>
            <person name="Schneider M.P."/>
            <person name="Vasconcelos V."/>
            <person name="Leao P.N."/>
        </authorList>
    </citation>
    <scope>NUCLEOTIDE SEQUENCE</scope>
    <source>
        <strain evidence="10">LEGE 11480</strain>
    </source>
</reference>
<keyword evidence="11" id="KW-1185">Reference proteome</keyword>
<feature type="binding site" evidence="9">
    <location>
        <position position="16"/>
    </location>
    <ligand>
        <name>Mg(2+)</name>
        <dbReference type="ChEBI" id="CHEBI:18420"/>
    </ligand>
</feature>
<dbReference type="PANTHER" id="PTHR43210">
    <property type="entry name" value="DETHIOBIOTIN SYNTHETASE"/>
    <property type="match status" value="1"/>
</dbReference>
<evidence type="ECO:0000256" key="6">
    <source>
        <dbReference type="ARBA" id="ARBA00022840"/>
    </source>
</evidence>
<comment type="caution">
    <text evidence="9">Lacks conserved residue(s) required for the propagation of feature annotation.</text>
</comment>
<evidence type="ECO:0000256" key="8">
    <source>
        <dbReference type="ARBA" id="ARBA00047386"/>
    </source>
</evidence>
<dbReference type="PIRSF" id="PIRSF006755">
    <property type="entry name" value="DTB_synth"/>
    <property type="match status" value="1"/>
</dbReference>
<keyword evidence="7 9" id="KW-0460">Magnesium</keyword>
<comment type="catalytic activity">
    <reaction evidence="8">
        <text>(7R,8S)-8-amino-7-(carboxyamino)nonanoate + ATP = (4R,5S)-dethiobiotin + ADP + phosphate + H(+)</text>
        <dbReference type="Rhea" id="RHEA:63684"/>
        <dbReference type="ChEBI" id="CHEBI:15378"/>
        <dbReference type="ChEBI" id="CHEBI:30616"/>
        <dbReference type="ChEBI" id="CHEBI:43474"/>
        <dbReference type="ChEBI" id="CHEBI:149470"/>
        <dbReference type="ChEBI" id="CHEBI:149473"/>
        <dbReference type="ChEBI" id="CHEBI:456216"/>
    </reaction>
</comment>
<dbReference type="CDD" id="cd03109">
    <property type="entry name" value="DTBS"/>
    <property type="match status" value="1"/>
</dbReference>
<gene>
    <name evidence="9 10" type="primary">bioD</name>
    <name evidence="10" type="ORF">IQ266_06865</name>
</gene>
<dbReference type="EMBL" id="JADEXQ010000017">
    <property type="protein sequence ID" value="MBE9029483.1"/>
    <property type="molecule type" value="Genomic_DNA"/>
</dbReference>
<keyword evidence="2 9" id="KW-0436">Ligase</keyword>
<evidence type="ECO:0000256" key="3">
    <source>
        <dbReference type="ARBA" id="ARBA00022723"/>
    </source>
</evidence>
<accession>A0A928VKM8</accession>
<dbReference type="EC" id="6.3.3.3" evidence="9"/>
<comment type="catalytic activity">
    <reaction evidence="9">
        <text>(7R,8S)-7,8-diammoniononanoate + CO2 + ATP = (4R,5S)-dethiobiotin + ADP + phosphate + 3 H(+)</text>
        <dbReference type="Rhea" id="RHEA:15805"/>
        <dbReference type="ChEBI" id="CHEBI:15378"/>
        <dbReference type="ChEBI" id="CHEBI:16526"/>
        <dbReference type="ChEBI" id="CHEBI:30616"/>
        <dbReference type="ChEBI" id="CHEBI:43474"/>
        <dbReference type="ChEBI" id="CHEBI:149469"/>
        <dbReference type="ChEBI" id="CHEBI:149473"/>
        <dbReference type="ChEBI" id="CHEBI:456216"/>
        <dbReference type="EC" id="6.3.3.3"/>
    </reaction>
</comment>
<keyword evidence="4 9" id="KW-0547">Nucleotide-binding</keyword>
<dbReference type="Proteomes" id="UP000625316">
    <property type="component" value="Unassembled WGS sequence"/>
</dbReference>
<evidence type="ECO:0000256" key="5">
    <source>
        <dbReference type="ARBA" id="ARBA00022756"/>
    </source>
</evidence>
<feature type="binding site" evidence="9">
    <location>
        <position position="47"/>
    </location>
    <ligand>
        <name>ATP</name>
        <dbReference type="ChEBI" id="CHEBI:30616"/>
    </ligand>
</feature>
<sequence length="232" mass="25103">MDVLFIAGTDTDAGKTVLTSALAAYWLKHFPEQSLGIMKPLQSGTGDREHYTQLFSLNQTAAELNPIHFEAPLAPPLAADLAGADVRLDLAWQTFEKLRQRSQLLLVEGLGGLGSPVTHELTVADLAWDWHLPTVLVVPVKLGAIGQAIANVAMARQAKVHLKGIVLSCATPCTAEQIEQWANADMIESFTSIPVLGLLPYLDDLNDREALSQAAAALDLEQFFPLPFKQVA</sequence>
<feature type="binding site" evidence="9">
    <location>
        <position position="43"/>
    </location>
    <ligand>
        <name>substrate</name>
    </ligand>
</feature>
<dbReference type="RefSeq" id="WP_264324303.1">
    <property type="nucleotide sequence ID" value="NZ_JADEXQ010000017.1"/>
</dbReference>
<feature type="active site" evidence="9">
    <location>
        <position position="39"/>
    </location>
</feature>
<name>A0A928VKM8_9CYAN</name>
<organism evidence="10 11">
    <name type="scientific">Romeriopsis navalis LEGE 11480</name>
    <dbReference type="NCBI Taxonomy" id="2777977"/>
    <lineage>
        <taxon>Bacteria</taxon>
        <taxon>Bacillati</taxon>
        <taxon>Cyanobacteriota</taxon>
        <taxon>Cyanophyceae</taxon>
        <taxon>Leptolyngbyales</taxon>
        <taxon>Leptolyngbyaceae</taxon>
        <taxon>Romeriopsis</taxon>
        <taxon>Romeriopsis navalis</taxon>
    </lineage>
</organism>
<dbReference type="Pfam" id="PF13500">
    <property type="entry name" value="AAA_26"/>
    <property type="match status" value="1"/>
</dbReference>
<dbReference type="GO" id="GO:0005829">
    <property type="term" value="C:cytosol"/>
    <property type="evidence" value="ECO:0007669"/>
    <property type="project" value="TreeGrafter"/>
</dbReference>
<feature type="binding site" evidence="9">
    <location>
        <begin position="168"/>
        <end position="169"/>
    </location>
    <ligand>
        <name>ATP</name>
        <dbReference type="ChEBI" id="CHEBI:30616"/>
    </ligand>
</feature>
<dbReference type="SUPFAM" id="SSF52540">
    <property type="entry name" value="P-loop containing nucleoside triphosphate hydrolases"/>
    <property type="match status" value="1"/>
</dbReference>
<evidence type="ECO:0000313" key="11">
    <source>
        <dbReference type="Proteomes" id="UP000625316"/>
    </source>
</evidence>
<proteinExistence type="inferred from homology"/>
<evidence type="ECO:0000256" key="7">
    <source>
        <dbReference type="ARBA" id="ARBA00022842"/>
    </source>
</evidence>
<comment type="pathway">
    <text evidence="9">Cofactor biosynthesis; biotin biosynthesis; biotin from 7,8-diaminononanoate: step 1/2.</text>
</comment>
<keyword evidence="1 9" id="KW-0963">Cytoplasm</keyword>
<keyword evidence="6 9" id="KW-0067">ATP-binding</keyword>
<dbReference type="GO" id="GO:0005524">
    <property type="term" value="F:ATP binding"/>
    <property type="evidence" value="ECO:0007669"/>
    <property type="project" value="UniProtKB-UniRule"/>
</dbReference>
<evidence type="ECO:0000256" key="9">
    <source>
        <dbReference type="HAMAP-Rule" id="MF_00336"/>
    </source>
</evidence>
<comment type="cofactor">
    <cofactor evidence="9">
        <name>Mg(2+)</name>
        <dbReference type="ChEBI" id="CHEBI:18420"/>
    </cofactor>
</comment>